<evidence type="ECO:0000256" key="5">
    <source>
        <dbReference type="ARBA" id="ARBA00022741"/>
    </source>
</evidence>
<dbReference type="PIRSF" id="PIRSF000728">
    <property type="entry name" value="NAGK"/>
    <property type="match status" value="1"/>
</dbReference>
<dbReference type="InterPro" id="IPR004662">
    <property type="entry name" value="AcgluKinase_fam"/>
</dbReference>
<evidence type="ECO:0000256" key="3">
    <source>
        <dbReference type="ARBA" id="ARBA00022605"/>
    </source>
</evidence>
<feature type="domain" description="Aspartate/glutamate/uridylate kinase" evidence="10">
    <location>
        <begin position="22"/>
        <end position="264"/>
    </location>
</feature>
<keyword evidence="3 9" id="KW-0028">Amino-acid biosynthesis</keyword>
<dbReference type="NCBIfam" id="TIGR00761">
    <property type="entry name" value="argB"/>
    <property type="match status" value="1"/>
</dbReference>
<evidence type="ECO:0000256" key="1">
    <source>
        <dbReference type="ARBA" id="ARBA00004828"/>
    </source>
</evidence>
<dbReference type="GO" id="GO:0005524">
    <property type="term" value="F:ATP binding"/>
    <property type="evidence" value="ECO:0007669"/>
    <property type="project" value="UniProtKB-UniRule"/>
</dbReference>
<dbReference type="InterPro" id="IPR001048">
    <property type="entry name" value="Asp/Glu/Uridylate_kinase"/>
</dbReference>
<dbReference type="RefSeq" id="WP_087679236.1">
    <property type="nucleotide sequence ID" value="NZ_FUWV01000013.1"/>
</dbReference>
<dbReference type="SUPFAM" id="SSF53633">
    <property type="entry name" value="Carbamate kinase-like"/>
    <property type="match status" value="1"/>
</dbReference>
<organism evidence="11 12">
    <name type="scientific">Garciella nitratireducens DSM 15102</name>
    <dbReference type="NCBI Taxonomy" id="1121911"/>
    <lineage>
        <taxon>Bacteria</taxon>
        <taxon>Bacillati</taxon>
        <taxon>Bacillota</taxon>
        <taxon>Clostridia</taxon>
        <taxon>Eubacteriales</taxon>
        <taxon>Eubacteriaceae</taxon>
        <taxon>Garciella</taxon>
    </lineage>
</organism>
<comment type="function">
    <text evidence="9">Catalyzes the ATP-dependent phosphorylation of N-acetyl-L-glutamate.</text>
</comment>
<name>A0A1T4NYK7_9FIRM</name>
<keyword evidence="2 9" id="KW-0055">Arginine biosynthesis</keyword>
<dbReference type="InterPro" id="IPR037528">
    <property type="entry name" value="ArgB"/>
</dbReference>
<dbReference type="GO" id="GO:0042450">
    <property type="term" value="P:L-arginine biosynthetic process via ornithine"/>
    <property type="evidence" value="ECO:0007669"/>
    <property type="project" value="UniProtKB-UniRule"/>
</dbReference>
<dbReference type="EC" id="2.7.2.8" evidence="9"/>
<evidence type="ECO:0000259" key="10">
    <source>
        <dbReference type="Pfam" id="PF00696"/>
    </source>
</evidence>
<dbReference type="PANTHER" id="PTHR23342">
    <property type="entry name" value="N-ACETYLGLUTAMATE SYNTHASE"/>
    <property type="match status" value="1"/>
</dbReference>
<dbReference type="PANTHER" id="PTHR23342:SF0">
    <property type="entry name" value="N-ACETYLGLUTAMATE SYNTHASE, MITOCHONDRIAL"/>
    <property type="match status" value="1"/>
</dbReference>
<dbReference type="Gene3D" id="3.40.1160.10">
    <property type="entry name" value="Acetylglutamate kinase-like"/>
    <property type="match status" value="1"/>
</dbReference>
<comment type="pathway">
    <text evidence="1 9">Amino-acid biosynthesis; L-arginine biosynthesis; N(2)-acetyl-L-ornithine from L-glutamate: step 2/4.</text>
</comment>
<dbReference type="PRINTS" id="PR00474">
    <property type="entry name" value="GLU5KINASE"/>
</dbReference>
<accession>A0A1T4NYK7</accession>
<comment type="similarity">
    <text evidence="9">Belongs to the acetylglutamate kinase family. ArgB subfamily.</text>
</comment>
<dbReference type="HAMAP" id="MF_00082">
    <property type="entry name" value="ArgB"/>
    <property type="match status" value="1"/>
</dbReference>
<evidence type="ECO:0000256" key="8">
    <source>
        <dbReference type="ARBA" id="ARBA00048141"/>
    </source>
</evidence>
<evidence type="ECO:0000313" key="12">
    <source>
        <dbReference type="Proteomes" id="UP000196365"/>
    </source>
</evidence>
<evidence type="ECO:0000256" key="6">
    <source>
        <dbReference type="ARBA" id="ARBA00022777"/>
    </source>
</evidence>
<protein>
    <recommendedName>
        <fullName evidence="9">Acetylglutamate kinase</fullName>
        <ecNumber evidence="9">2.7.2.8</ecNumber>
    </recommendedName>
    <alternativeName>
        <fullName evidence="9">N-acetyl-L-glutamate 5-phosphotransferase</fullName>
    </alternativeName>
    <alternativeName>
        <fullName evidence="9">NAG kinase</fullName>
        <shortName evidence="9">NAGK</shortName>
    </alternativeName>
</protein>
<feature type="binding site" evidence="9">
    <location>
        <position position="183"/>
    </location>
    <ligand>
        <name>substrate</name>
    </ligand>
</feature>
<evidence type="ECO:0000256" key="7">
    <source>
        <dbReference type="ARBA" id="ARBA00022840"/>
    </source>
</evidence>
<evidence type="ECO:0000256" key="2">
    <source>
        <dbReference type="ARBA" id="ARBA00022571"/>
    </source>
</evidence>
<dbReference type="FunFam" id="3.40.1160.10:FF:000004">
    <property type="entry name" value="Acetylglutamate kinase"/>
    <property type="match status" value="1"/>
</dbReference>
<dbReference type="Pfam" id="PF00696">
    <property type="entry name" value="AA_kinase"/>
    <property type="match status" value="1"/>
</dbReference>
<sequence>MTEEKISILIEALPYIKKFSGKTFVIKYGGSIMQNEKAQKTFIQDVALLNFVGIHTVIVHGGGPKISNLLEQLKIQSDFIDGLRVTTQETIDIVEMILSGNINKNLTSQICQYGINAIGISGKDSNLITVEKKYLYKNGQKIDIGYVGNIININEAFLEELIQKNLVPIISPIGCDKMGKTYNINADTVAGAVSSALKAEKLILLTDVEGIYKNMNDPSSLLSLITLDEIDQYIEQKIISGGMIPKIQCCIEAIKHGTRGVHLIDGRREHSLLLEIFTHKGIGTMIKKGVNEKWQKNIS</sequence>
<feature type="binding site" evidence="9">
    <location>
        <position position="84"/>
    </location>
    <ligand>
        <name>substrate</name>
    </ligand>
</feature>
<evidence type="ECO:0000256" key="4">
    <source>
        <dbReference type="ARBA" id="ARBA00022679"/>
    </source>
</evidence>
<dbReference type="GO" id="GO:0003991">
    <property type="term" value="F:acetylglutamate kinase activity"/>
    <property type="evidence" value="ECO:0007669"/>
    <property type="project" value="UniProtKB-UniRule"/>
</dbReference>
<dbReference type="AlphaFoldDB" id="A0A1T4NYK7"/>
<keyword evidence="12" id="KW-1185">Reference proteome</keyword>
<evidence type="ECO:0000313" key="11">
    <source>
        <dbReference type="EMBL" id="SJZ84295.1"/>
    </source>
</evidence>
<dbReference type="InterPro" id="IPR041727">
    <property type="entry name" value="NAGK-C"/>
</dbReference>
<dbReference type="UniPathway" id="UPA00068">
    <property type="reaction ID" value="UER00107"/>
</dbReference>
<dbReference type="EMBL" id="FUWV01000013">
    <property type="protein sequence ID" value="SJZ84295.1"/>
    <property type="molecule type" value="Genomic_DNA"/>
</dbReference>
<feature type="binding site" evidence="9">
    <location>
        <begin position="62"/>
        <end position="63"/>
    </location>
    <ligand>
        <name>substrate</name>
    </ligand>
</feature>
<keyword evidence="4 9" id="KW-0808">Transferase</keyword>
<keyword evidence="5 9" id="KW-0547">Nucleotide-binding</keyword>
<keyword evidence="6 9" id="KW-0418">Kinase</keyword>
<dbReference type="GO" id="GO:0005737">
    <property type="term" value="C:cytoplasm"/>
    <property type="evidence" value="ECO:0007669"/>
    <property type="project" value="UniProtKB-SubCell"/>
</dbReference>
<dbReference type="OrthoDB" id="9803155at2"/>
<gene>
    <name evidence="9" type="primary">argB</name>
    <name evidence="11" type="ORF">SAMN02745973_01866</name>
</gene>
<evidence type="ECO:0000256" key="9">
    <source>
        <dbReference type="HAMAP-Rule" id="MF_00082"/>
    </source>
</evidence>
<reference evidence="11 12" key="1">
    <citation type="submission" date="2017-02" db="EMBL/GenBank/DDBJ databases">
        <authorList>
            <person name="Peterson S.W."/>
        </authorList>
    </citation>
    <scope>NUCLEOTIDE SEQUENCE [LARGE SCALE GENOMIC DNA]</scope>
    <source>
        <strain evidence="11 12">DSM 15102</strain>
    </source>
</reference>
<dbReference type="InterPro" id="IPR036393">
    <property type="entry name" value="AceGlu_kinase-like_sf"/>
</dbReference>
<comment type="subcellular location">
    <subcellularLocation>
        <location evidence="9">Cytoplasm</location>
    </subcellularLocation>
</comment>
<comment type="catalytic activity">
    <reaction evidence="8 9">
        <text>N-acetyl-L-glutamate + ATP = N-acetyl-L-glutamyl 5-phosphate + ADP</text>
        <dbReference type="Rhea" id="RHEA:14629"/>
        <dbReference type="ChEBI" id="CHEBI:30616"/>
        <dbReference type="ChEBI" id="CHEBI:44337"/>
        <dbReference type="ChEBI" id="CHEBI:57936"/>
        <dbReference type="ChEBI" id="CHEBI:456216"/>
        <dbReference type="EC" id="2.7.2.8"/>
    </reaction>
</comment>
<dbReference type="Proteomes" id="UP000196365">
    <property type="component" value="Unassembled WGS sequence"/>
</dbReference>
<dbReference type="CDD" id="cd04250">
    <property type="entry name" value="AAK_NAGK-C"/>
    <property type="match status" value="1"/>
</dbReference>
<keyword evidence="9" id="KW-0963">Cytoplasm</keyword>
<feature type="site" description="Transition state stabilizer" evidence="9">
    <location>
        <position position="246"/>
    </location>
</feature>
<proteinExistence type="inferred from homology"/>
<keyword evidence="7 9" id="KW-0067">ATP-binding</keyword>
<feature type="site" description="Transition state stabilizer" evidence="9">
    <location>
        <position position="27"/>
    </location>
</feature>
<dbReference type="InterPro" id="IPR001057">
    <property type="entry name" value="Glu/AcGlu_kinase"/>
</dbReference>